<evidence type="ECO:0000256" key="2">
    <source>
        <dbReference type="ARBA" id="ARBA00022723"/>
    </source>
</evidence>
<dbReference type="NCBIfam" id="NF004283">
    <property type="entry name" value="PRK05692.1"/>
    <property type="match status" value="1"/>
</dbReference>
<accession>A0ABW9X9L3</accession>
<keyword evidence="6" id="KW-1185">Reference proteome</keyword>
<dbReference type="Proteomes" id="UP000753724">
    <property type="component" value="Unassembled WGS sequence"/>
</dbReference>
<dbReference type="Pfam" id="PF00682">
    <property type="entry name" value="HMGL-like"/>
    <property type="match status" value="1"/>
</dbReference>
<dbReference type="PROSITE" id="PS50991">
    <property type="entry name" value="PYR_CT"/>
    <property type="match status" value="1"/>
</dbReference>
<dbReference type="Gene3D" id="3.20.20.70">
    <property type="entry name" value="Aldolase class I"/>
    <property type="match status" value="1"/>
</dbReference>
<evidence type="ECO:0000313" key="6">
    <source>
        <dbReference type="Proteomes" id="UP000753724"/>
    </source>
</evidence>
<dbReference type="EC" id="4.1.3.4" evidence="5"/>
<protein>
    <submittedName>
        <fullName evidence="5">Hydroxymethylglutaryl-CoA lyase</fullName>
        <ecNumber evidence="5">4.1.3.4</ecNumber>
    </submittedName>
</protein>
<evidence type="ECO:0000256" key="3">
    <source>
        <dbReference type="ARBA" id="ARBA00023239"/>
    </source>
</evidence>
<dbReference type="PANTHER" id="PTHR42738:SF7">
    <property type="entry name" value="HYDROXYMETHYLGLUTARYL-COA LYASE"/>
    <property type="match status" value="1"/>
</dbReference>
<dbReference type="SUPFAM" id="SSF51569">
    <property type="entry name" value="Aldolase"/>
    <property type="match status" value="1"/>
</dbReference>
<dbReference type="InterPro" id="IPR000891">
    <property type="entry name" value="PYR_CT"/>
</dbReference>
<dbReference type="PANTHER" id="PTHR42738">
    <property type="entry name" value="HYDROXYMETHYLGLUTARYL-COA LYASE"/>
    <property type="match status" value="1"/>
</dbReference>
<feature type="domain" description="Pyruvate carboxyltransferase" evidence="4">
    <location>
        <begin position="10"/>
        <end position="278"/>
    </location>
</feature>
<evidence type="ECO:0000259" key="4">
    <source>
        <dbReference type="PROSITE" id="PS50991"/>
    </source>
</evidence>
<sequence length="330" mass="33351">MSHSAALSRVEIVEVAPRDGLQNEKTEISTADKLALISRAIAYGARRIEVTSFVSPKAVPQMADADAVCAGLPERDDVTYVGLVMNLRGAERALATGRIDQLGAVAVASDAFAHANQRQTAMGSVEVASQIVSAAKAAGKSGQVTIGAAFGCPFTGEVDEALVVEMAAALAQCGPAEIGLADTIGVADPAHVARLFAAVRAVVGDIPLRAHFHNTRGTGLANVWSAVQAGVGIIDASLGGIGGCPFAPGASGNVAGEDVAYMLARAGVSTGYDLPQMVDAAQWLGGVMGRGLPAMVSRAPLFPTGVVAASAARAAAKLAAQNDIQVSEKA</sequence>
<dbReference type="GO" id="GO:0004419">
    <property type="term" value="F:hydroxymethylglutaryl-CoA lyase activity"/>
    <property type="evidence" value="ECO:0007669"/>
    <property type="project" value="UniProtKB-EC"/>
</dbReference>
<dbReference type="CDD" id="cd07938">
    <property type="entry name" value="DRE_TIM_HMGL"/>
    <property type="match status" value="1"/>
</dbReference>
<gene>
    <name evidence="5" type="ORF">GTZ99_01430</name>
</gene>
<comment type="similarity">
    <text evidence="1">Belongs to the HMG-CoA lyase family.</text>
</comment>
<dbReference type="InterPro" id="IPR043594">
    <property type="entry name" value="HMGL"/>
</dbReference>
<evidence type="ECO:0000313" key="5">
    <source>
        <dbReference type="EMBL" id="NBC35216.1"/>
    </source>
</evidence>
<keyword evidence="2" id="KW-0479">Metal-binding</keyword>
<proteinExistence type="inferred from homology"/>
<dbReference type="RefSeq" id="WP_161716500.1">
    <property type="nucleotide sequence ID" value="NZ_JAAAPO010000001.1"/>
</dbReference>
<organism evidence="5 6">
    <name type="scientific">Novosphingobium ovatum</name>
    <dbReference type="NCBI Taxonomy" id="1908523"/>
    <lineage>
        <taxon>Bacteria</taxon>
        <taxon>Pseudomonadati</taxon>
        <taxon>Pseudomonadota</taxon>
        <taxon>Alphaproteobacteria</taxon>
        <taxon>Sphingomonadales</taxon>
        <taxon>Sphingomonadaceae</taxon>
        <taxon>Novosphingobium</taxon>
    </lineage>
</organism>
<dbReference type="InterPro" id="IPR013785">
    <property type="entry name" value="Aldolase_TIM"/>
</dbReference>
<name>A0ABW9X9L3_9SPHN</name>
<comment type="caution">
    <text evidence="5">The sequence shown here is derived from an EMBL/GenBank/DDBJ whole genome shotgun (WGS) entry which is preliminary data.</text>
</comment>
<keyword evidence="3 5" id="KW-0456">Lyase</keyword>
<reference evidence="6" key="1">
    <citation type="submission" date="2020-01" db="EMBL/GenBank/DDBJ databases">
        <title>Sphingomonas sp. strain CSW-10.</title>
        <authorList>
            <person name="Chen W.-M."/>
        </authorList>
    </citation>
    <scope>NUCLEOTIDE SEQUENCE [LARGE SCALE GENOMIC DNA]</scope>
    <source>
        <strain evidence="6">FSY-8</strain>
    </source>
</reference>
<dbReference type="EMBL" id="JAAAPO010000001">
    <property type="protein sequence ID" value="NBC35216.1"/>
    <property type="molecule type" value="Genomic_DNA"/>
</dbReference>
<evidence type="ECO:0000256" key="1">
    <source>
        <dbReference type="ARBA" id="ARBA00009405"/>
    </source>
</evidence>